<dbReference type="STRING" id="1423782.FD32_GL001253"/>
<feature type="transmembrane region" description="Helical" evidence="1">
    <location>
        <begin position="24"/>
        <end position="45"/>
    </location>
</feature>
<name>A0A0R1XP57_9LACO</name>
<organism evidence="2 3">
    <name type="scientific">Limosilactobacillus panis DSM 6035</name>
    <dbReference type="NCBI Taxonomy" id="1423782"/>
    <lineage>
        <taxon>Bacteria</taxon>
        <taxon>Bacillati</taxon>
        <taxon>Bacillota</taxon>
        <taxon>Bacilli</taxon>
        <taxon>Lactobacillales</taxon>
        <taxon>Lactobacillaceae</taxon>
        <taxon>Limosilactobacillus</taxon>
    </lineage>
</organism>
<dbReference type="Proteomes" id="UP000051412">
    <property type="component" value="Unassembled WGS sequence"/>
</dbReference>
<keyword evidence="1" id="KW-1133">Transmembrane helix</keyword>
<dbReference type="EMBL" id="AZGM01000021">
    <property type="protein sequence ID" value="KRM29675.1"/>
    <property type="molecule type" value="Genomic_DNA"/>
</dbReference>
<dbReference type="AlphaFoldDB" id="A0A0R1XP57"/>
<keyword evidence="1" id="KW-0472">Membrane</keyword>
<keyword evidence="3" id="KW-1185">Reference proteome</keyword>
<feature type="transmembrane region" description="Helical" evidence="1">
    <location>
        <begin position="51"/>
        <end position="71"/>
    </location>
</feature>
<evidence type="ECO:0000256" key="1">
    <source>
        <dbReference type="SAM" id="Phobius"/>
    </source>
</evidence>
<keyword evidence="1" id="KW-0812">Transmembrane</keyword>
<sequence>MALTSIQALLGNYFAQVTRLTSPLFIPLPLGSGALIVASYLLALVTANHGVWQRGLIIICLGALAILLIAVGKMIPRMWAPLVTRRSGTYQFLAGLVVTATLVAALAGTDSFVTYWAGGYQTLLILCLANSLVAATFGLAILAAMQRYQNDYRYGKAARHPYRYVLLGCLTFLLALLMLLWKF</sequence>
<comment type="caution">
    <text evidence="2">The sequence shown here is derived from an EMBL/GenBank/DDBJ whole genome shotgun (WGS) entry which is preliminary data.</text>
</comment>
<evidence type="ECO:0000313" key="2">
    <source>
        <dbReference type="EMBL" id="KRM29675.1"/>
    </source>
</evidence>
<gene>
    <name evidence="2" type="ORF">FD32_GL001253</name>
</gene>
<feature type="transmembrane region" description="Helical" evidence="1">
    <location>
        <begin position="123"/>
        <end position="144"/>
    </location>
</feature>
<dbReference type="PATRIC" id="fig|1423782.4.peg.1309"/>
<accession>A0A0R1XP57</accession>
<proteinExistence type="predicted"/>
<reference evidence="2 3" key="1">
    <citation type="journal article" date="2015" name="Genome Announc.">
        <title>Expanding the biotechnology potential of lactobacilli through comparative genomics of 213 strains and associated genera.</title>
        <authorList>
            <person name="Sun Z."/>
            <person name="Harris H.M."/>
            <person name="McCann A."/>
            <person name="Guo C."/>
            <person name="Argimon S."/>
            <person name="Zhang W."/>
            <person name="Yang X."/>
            <person name="Jeffery I.B."/>
            <person name="Cooney J.C."/>
            <person name="Kagawa T.F."/>
            <person name="Liu W."/>
            <person name="Song Y."/>
            <person name="Salvetti E."/>
            <person name="Wrobel A."/>
            <person name="Rasinkangas P."/>
            <person name="Parkhill J."/>
            <person name="Rea M.C."/>
            <person name="O'Sullivan O."/>
            <person name="Ritari J."/>
            <person name="Douillard F.P."/>
            <person name="Paul Ross R."/>
            <person name="Yang R."/>
            <person name="Briner A.E."/>
            <person name="Felis G.E."/>
            <person name="de Vos W.M."/>
            <person name="Barrangou R."/>
            <person name="Klaenhammer T.R."/>
            <person name="Caufield P.W."/>
            <person name="Cui Y."/>
            <person name="Zhang H."/>
            <person name="O'Toole P.W."/>
        </authorList>
    </citation>
    <scope>NUCLEOTIDE SEQUENCE [LARGE SCALE GENOMIC DNA]</scope>
    <source>
        <strain evidence="2 3">DSM 6035</strain>
    </source>
</reference>
<feature type="transmembrane region" description="Helical" evidence="1">
    <location>
        <begin position="164"/>
        <end position="181"/>
    </location>
</feature>
<protein>
    <submittedName>
        <fullName evidence="2">Uncharacterized protein</fullName>
    </submittedName>
</protein>
<dbReference type="OrthoDB" id="2329879at2"/>
<dbReference type="RefSeq" id="WP_047769701.1">
    <property type="nucleotide sequence ID" value="NZ_AZGM01000021.1"/>
</dbReference>
<feature type="transmembrane region" description="Helical" evidence="1">
    <location>
        <begin position="92"/>
        <end position="117"/>
    </location>
</feature>
<evidence type="ECO:0000313" key="3">
    <source>
        <dbReference type="Proteomes" id="UP000051412"/>
    </source>
</evidence>